<keyword evidence="4" id="KW-0133">Cell shape</keyword>
<proteinExistence type="inferred from homology"/>
<gene>
    <name evidence="11" type="ORF">UY23_C0002G0041</name>
</gene>
<keyword evidence="11" id="KW-0121">Carboxypeptidase</keyword>
<evidence type="ECO:0000256" key="5">
    <source>
        <dbReference type="ARBA" id="ARBA00022984"/>
    </source>
</evidence>
<feature type="binding site" evidence="8">
    <location>
        <position position="266"/>
    </location>
    <ligand>
        <name>substrate</name>
    </ligand>
</feature>
<dbReference type="Gene3D" id="3.40.710.10">
    <property type="entry name" value="DD-peptidase/beta-lactamase superfamily"/>
    <property type="match status" value="1"/>
</dbReference>
<evidence type="ECO:0000256" key="6">
    <source>
        <dbReference type="ARBA" id="ARBA00023316"/>
    </source>
</evidence>
<dbReference type="GO" id="GO:0009002">
    <property type="term" value="F:serine-type D-Ala-D-Ala carboxypeptidase activity"/>
    <property type="evidence" value="ECO:0007669"/>
    <property type="project" value="InterPro"/>
</dbReference>
<name>A0A0G1UB18_9BACT</name>
<organism evidence="11 12">
    <name type="scientific">Candidatus Jorgensenbacteria bacterium GW2011_GWA1_48_11</name>
    <dbReference type="NCBI Taxonomy" id="1618660"/>
    <lineage>
        <taxon>Bacteria</taxon>
        <taxon>Candidatus Joergenseniibacteriota</taxon>
    </lineage>
</organism>
<evidence type="ECO:0000256" key="2">
    <source>
        <dbReference type="ARBA" id="ARBA00022729"/>
    </source>
</evidence>
<feature type="active site" description="Proton acceptor" evidence="7">
    <location>
        <position position="110"/>
    </location>
</feature>
<evidence type="ECO:0000256" key="1">
    <source>
        <dbReference type="ARBA" id="ARBA00007164"/>
    </source>
</evidence>
<reference evidence="11 12" key="1">
    <citation type="journal article" date="2015" name="Nature">
        <title>rRNA introns, odd ribosomes, and small enigmatic genomes across a large radiation of phyla.</title>
        <authorList>
            <person name="Brown C.T."/>
            <person name="Hug L.A."/>
            <person name="Thomas B.C."/>
            <person name="Sharon I."/>
            <person name="Castelle C.J."/>
            <person name="Singh A."/>
            <person name="Wilkins M.J."/>
            <person name="Williams K.H."/>
            <person name="Banfield J.F."/>
        </authorList>
    </citation>
    <scope>NUCLEOTIDE SEQUENCE [LARGE SCALE GENOMIC DNA]</scope>
</reference>
<dbReference type="PRINTS" id="PR00725">
    <property type="entry name" value="DADACBPTASE1"/>
</dbReference>
<dbReference type="GO" id="GO:0009252">
    <property type="term" value="P:peptidoglycan biosynthetic process"/>
    <property type="evidence" value="ECO:0007669"/>
    <property type="project" value="UniProtKB-KW"/>
</dbReference>
<dbReference type="InterPro" id="IPR018044">
    <property type="entry name" value="Peptidase_S11"/>
</dbReference>
<keyword evidence="3" id="KW-0378">Hydrolase</keyword>
<dbReference type="AlphaFoldDB" id="A0A0G1UB18"/>
<evidence type="ECO:0000313" key="11">
    <source>
        <dbReference type="EMBL" id="KKU91302.1"/>
    </source>
</evidence>
<feature type="domain" description="Peptidase S11 D-alanyl-D-alanine carboxypeptidase A N-terminal" evidence="10">
    <location>
        <begin position="96"/>
        <end position="295"/>
    </location>
</feature>
<evidence type="ECO:0000256" key="3">
    <source>
        <dbReference type="ARBA" id="ARBA00022801"/>
    </source>
</evidence>
<comment type="caution">
    <text evidence="11">The sequence shown here is derived from an EMBL/GenBank/DDBJ whole genome shotgun (WGS) entry which is preliminary data.</text>
</comment>
<keyword evidence="2" id="KW-0732">Signal</keyword>
<dbReference type="GO" id="GO:0006508">
    <property type="term" value="P:proteolysis"/>
    <property type="evidence" value="ECO:0007669"/>
    <property type="project" value="InterPro"/>
</dbReference>
<feature type="active site" evidence="7">
    <location>
        <position position="162"/>
    </location>
</feature>
<dbReference type="Proteomes" id="UP000034956">
    <property type="component" value="Unassembled WGS sequence"/>
</dbReference>
<keyword evidence="5" id="KW-0573">Peptidoglycan synthesis</keyword>
<dbReference type="EMBL" id="LCPF01000002">
    <property type="protein sequence ID" value="KKU91302.1"/>
    <property type="molecule type" value="Genomic_DNA"/>
</dbReference>
<keyword evidence="6" id="KW-0961">Cell wall biogenesis/degradation</keyword>
<dbReference type="PANTHER" id="PTHR21581:SF6">
    <property type="entry name" value="TRAFFICKING PROTEIN PARTICLE COMPLEX SUBUNIT 12"/>
    <property type="match status" value="1"/>
</dbReference>
<dbReference type="GO" id="GO:0008360">
    <property type="term" value="P:regulation of cell shape"/>
    <property type="evidence" value="ECO:0007669"/>
    <property type="project" value="UniProtKB-KW"/>
</dbReference>
<dbReference type="InterPro" id="IPR001967">
    <property type="entry name" value="Peptidase_S11_N"/>
</dbReference>
<protein>
    <submittedName>
        <fullName evidence="11">Serine-type D-Ala-D-Ala carboxypeptidase</fullName>
    </submittedName>
</protein>
<evidence type="ECO:0000256" key="7">
    <source>
        <dbReference type="PIRSR" id="PIRSR618044-1"/>
    </source>
</evidence>
<evidence type="ECO:0000313" key="12">
    <source>
        <dbReference type="Proteomes" id="UP000034956"/>
    </source>
</evidence>
<evidence type="ECO:0000256" key="8">
    <source>
        <dbReference type="PIRSR" id="PIRSR618044-2"/>
    </source>
</evidence>
<evidence type="ECO:0000256" key="4">
    <source>
        <dbReference type="ARBA" id="ARBA00022960"/>
    </source>
</evidence>
<accession>A0A0G1UB18</accession>
<feature type="active site" description="Acyl-ester intermediate" evidence="7">
    <location>
        <position position="107"/>
    </location>
</feature>
<evidence type="ECO:0000259" key="10">
    <source>
        <dbReference type="Pfam" id="PF00768"/>
    </source>
</evidence>
<dbReference type="Pfam" id="PF00768">
    <property type="entry name" value="Peptidase_S11"/>
    <property type="match status" value="1"/>
</dbReference>
<evidence type="ECO:0000256" key="9">
    <source>
        <dbReference type="RuleBase" id="RU004016"/>
    </source>
</evidence>
<dbReference type="InterPro" id="IPR012338">
    <property type="entry name" value="Beta-lactam/transpept-like"/>
</dbReference>
<dbReference type="PANTHER" id="PTHR21581">
    <property type="entry name" value="D-ALANYL-D-ALANINE CARBOXYPEPTIDASE"/>
    <property type="match status" value="1"/>
</dbReference>
<comment type="similarity">
    <text evidence="1 9">Belongs to the peptidase S11 family.</text>
</comment>
<sequence length="315" mass="34307">MSIRSQALILVFLILVSLTLTRISIGPSSLAGNQVSRAAKTTVTPAANDLSYERASLLQNAQVPPGPVRNWDVLDPKVTAKAVLIQSLDDYYPFFNYNTYVSWPAASLTKLLTAVVVLEDIGQNKKISVSAAAAAADGSSAGLRSGEVYTAQDLLKIMLLASANDAAAAFEEYLGAENFLSLTNEKMRDLGMNQTVILDSSGLNDANVSSASDLMRLTRYIVENHPEIFTWTRLTSFLAQPINDVRTQSLQNIDRLVEEPDFLGGKTGTSEAAGQNLLAIFNHNNLRIAIIILGSTDRYADMSHLLNWLDKAYTY</sequence>
<keyword evidence="11" id="KW-0645">Protease</keyword>
<dbReference type="GO" id="GO:0071555">
    <property type="term" value="P:cell wall organization"/>
    <property type="evidence" value="ECO:0007669"/>
    <property type="project" value="UniProtKB-KW"/>
</dbReference>
<dbReference type="SUPFAM" id="SSF56601">
    <property type="entry name" value="beta-lactamase/transpeptidase-like"/>
    <property type="match status" value="1"/>
</dbReference>